<reference evidence="2" key="1">
    <citation type="journal article" date="2021" name="PeerJ">
        <title>Extensive microbial diversity within the chicken gut microbiome revealed by metagenomics and culture.</title>
        <authorList>
            <person name="Gilroy R."/>
            <person name="Ravi A."/>
            <person name="Getino M."/>
            <person name="Pursley I."/>
            <person name="Horton D.L."/>
            <person name="Alikhan N.F."/>
            <person name="Baker D."/>
            <person name="Gharbi K."/>
            <person name="Hall N."/>
            <person name="Watson M."/>
            <person name="Adriaenssens E.M."/>
            <person name="Foster-Nyarko E."/>
            <person name="Jarju S."/>
            <person name="Secka A."/>
            <person name="Antonio M."/>
            <person name="Oren A."/>
            <person name="Chaudhuri R.R."/>
            <person name="La Ragione R."/>
            <person name="Hildebrand F."/>
            <person name="Pallen M.J."/>
        </authorList>
    </citation>
    <scope>NUCLEOTIDE SEQUENCE</scope>
    <source>
        <strain evidence="2">378</strain>
    </source>
</reference>
<dbReference type="InterPro" id="IPR006597">
    <property type="entry name" value="Sel1-like"/>
</dbReference>
<sequence>MELSSGWSALAIFVGVWILIGLVAFKVRNYYKNGNGKYKRGGLARLKQKAESGDAAAQVELGHVYTAGKVVSQDLEIAREWYEKAAAQNEPVALMVLGAIYTAGRGVDVDLERAAQYYLQAAEIGKLEAQLMCAYIYVRGLGVARSDDTAREWLNQAMDTDRDAATKYLKQMSDDMDDLIGGTIKKWHVQA</sequence>
<evidence type="ECO:0000313" key="3">
    <source>
        <dbReference type="Proteomes" id="UP000733611"/>
    </source>
</evidence>
<dbReference type="Proteomes" id="UP000733611">
    <property type="component" value="Unassembled WGS sequence"/>
</dbReference>
<name>A0A948TI35_9GAMM</name>
<dbReference type="AlphaFoldDB" id="A0A948TI35"/>
<gene>
    <name evidence="2" type="ORF">H9847_09890</name>
</gene>
<keyword evidence="1" id="KW-0812">Transmembrane</keyword>
<organism evidence="2 3">
    <name type="scientific">Candidatus Anaerobiospirillum pullicola</name>
    <dbReference type="NCBI Taxonomy" id="2838451"/>
    <lineage>
        <taxon>Bacteria</taxon>
        <taxon>Pseudomonadati</taxon>
        <taxon>Pseudomonadota</taxon>
        <taxon>Gammaproteobacteria</taxon>
        <taxon>Aeromonadales</taxon>
        <taxon>Succinivibrionaceae</taxon>
        <taxon>Anaerobiospirillum</taxon>
    </lineage>
</organism>
<keyword evidence="1" id="KW-0472">Membrane</keyword>
<dbReference type="PANTHER" id="PTHR11102:SF160">
    <property type="entry name" value="ERAD-ASSOCIATED E3 UBIQUITIN-PROTEIN LIGASE COMPONENT HRD3"/>
    <property type="match status" value="1"/>
</dbReference>
<evidence type="ECO:0000256" key="1">
    <source>
        <dbReference type="SAM" id="Phobius"/>
    </source>
</evidence>
<dbReference type="InterPro" id="IPR011990">
    <property type="entry name" value="TPR-like_helical_dom_sf"/>
</dbReference>
<accession>A0A948TI35</accession>
<protein>
    <submittedName>
        <fullName evidence="2">Sel1 repeat family protein</fullName>
    </submittedName>
</protein>
<evidence type="ECO:0000313" key="2">
    <source>
        <dbReference type="EMBL" id="MBU3845152.1"/>
    </source>
</evidence>
<dbReference type="Pfam" id="PF08238">
    <property type="entry name" value="Sel1"/>
    <property type="match status" value="3"/>
</dbReference>
<dbReference type="Gene3D" id="1.25.40.10">
    <property type="entry name" value="Tetratricopeptide repeat domain"/>
    <property type="match status" value="1"/>
</dbReference>
<dbReference type="SMART" id="SM00671">
    <property type="entry name" value="SEL1"/>
    <property type="match status" value="3"/>
</dbReference>
<dbReference type="PANTHER" id="PTHR11102">
    <property type="entry name" value="SEL-1-LIKE PROTEIN"/>
    <property type="match status" value="1"/>
</dbReference>
<proteinExistence type="predicted"/>
<dbReference type="EMBL" id="JAHLFE010000203">
    <property type="protein sequence ID" value="MBU3845152.1"/>
    <property type="molecule type" value="Genomic_DNA"/>
</dbReference>
<dbReference type="InterPro" id="IPR050767">
    <property type="entry name" value="Sel1_AlgK"/>
</dbReference>
<keyword evidence="1" id="KW-1133">Transmembrane helix</keyword>
<dbReference type="SUPFAM" id="SSF81901">
    <property type="entry name" value="HCP-like"/>
    <property type="match status" value="1"/>
</dbReference>
<reference evidence="2" key="2">
    <citation type="submission" date="2021-04" db="EMBL/GenBank/DDBJ databases">
        <authorList>
            <person name="Gilroy R."/>
        </authorList>
    </citation>
    <scope>NUCLEOTIDE SEQUENCE</scope>
    <source>
        <strain evidence="2">378</strain>
    </source>
</reference>
<comment type="caution">
    <text evidence="2">The sequence shown here is derived from an EMBL/GenBank/DDBJ whole genome shotgun (WGS) entry which is preliminary data.</text>
</comment>
<feature type="transmembrane region" description="Helical" evidence="1">
    <location>
        <begin position="6"/>
        <end position="25"/>
    </location>
</feature>